<dbReference type="Proteomes" id="UP000326202">
    <property type="component" value="Chromosome"/>
</dbReference>
<evidence type="ECO:0000313" key="1">
    <source>
        <dbReference type="EMBL" id="QEX15767.1"/>
    </source>
</evidence>
<organism evidence="1 2">
    <name type="scientific">Hypericibacter terrae</name>
    <dbReference type="NCBI Taxonomy" id="2602015"/>
    <lineage>
        <taxon>Bacteria</taxon>
        <taxon>Pseudomonadati</taxon>
        <taxon>Pseudomonadota</taxon>
        <taxon>Alphaproteobacteria</taxon>
        <taxon>Rhodospirillales</taxon>
        <taxon>Dongiaceae</taxon>
        <taxon>Hypericibacter</taxon>
    </lineage>
</organism>
<protein>
    <submittedName>
        <fullName evidence="1">Uncharacterized protein</fullName>
    </submittedName>
</protein>
<reference evidence="1 2" key="1">
    <citation type="submission" date="2019-08" db="EMBL/GenBank/DDBJ databases">
        <title>Hyperibacter terrae gen. nov., sp. nov. and Hyperibacter viscosus sp. nov., two new members in the family Rhodospirillaceae isolated from the rhizosphere of Hypericum perforatum.</title>
        <authorList>
            <person name="Noviana Z."/>
        </authorList>
    </citation>
    <scope>NUCLEOTIDE SEQUENCE [LARGE SCALE GENOMIC DNA]</scope>
    <source>
        <strain evidence="1 2">R5913</strain>
    </source>
</reference>
<evidence type="ECO:0000313" key="2">
    <source>
        <dbReference type="Proteomes" id="UP000326202"/>
    </source>
</evidence>
<keyword evidence="2" id="KW-1185">Reference proteome</keyword>
<gene>
    <name evidence="1" type="ORF">FRZ44_10540</name>
</gene>
<proteinExistence type="predicted"/>
<dbReference type="KEGG" id="htq:FRZ44_10540"/>
<dbReference type="EMBL" id="CP042906">
    <property type="protein sequence ID" value="QEX15767.1"/>
    <property type="molecule type" value="Genomic_DNA"/>
</dbReference>
<dbReference type="AlphaFoldDB" id="A0A5J6MFD3"/>
<accession>A0A5J6MFD3</accession>
<name>A0A5J6MFD3_9PROT</name>
<sequence length="212" mass="24418">MDSSLVTIFDGDVEIGNYQRNYPSFAETTFEPFEQGGEWYALYSPDYTLTRIMKLPECRDIGSEDHHSNGFCPVELFVPRYRMVTAMQPFPGPERESLWFESDGEERRDPSSSSVRSSFSLGPWRSLDIGFVAGCHWGDDSSWKLEVFDLSRAADGVLHRTARFGHLQLGKLPLADAIRLNRFLPYYELRATIIQQQRWDVRTGALIDQYDE</sequence>